<reference evidence="2 3" key="1">
    <citation type="submission" date="2018-12" db="EMBL/GenBank/DDBJ databases">
        <authorList>
            <consortium name="Pathogen Informatics"/>
        </authorList>
    </citation>
    <scope>NUCLEOTIDE SEQUENCE [LARGE SCALE GENOMIC DNA]</scope>
    <source>
        <strain evidence="2 3">NCTC129</strain>
    </source>
</reference>
<organism evidence="2 3">
    <name type="scientific">Salmonella enterica I</name>
    <dbReference type="NCBI Taxonomy" id="59201"/>
    <lineage>
        <taxon>Bacteria</taxon>
        <taxon>Pseudomonadati</taxon>
        <taxon>Pseudomonadota</taxon>
        <taxon>Gammaproteobacteria</taxon>
        <taxon>Enterobacterales</taxon>
        <taxon>Enterobacteriaceae</taxon>
        <taxon>Salmonella</taxon>
    </lineage>
</organism>
<dbReference type="AlphaFoldDB" id="A0A447MSN6"/>
<dbReference type="Proteomes" id="UP000282086">
    <property type="component" value="Chromosome"/>
</dbReference>
<feature type="signal peptide" evidence="1">
    <location>
        <begin position="1"/>
        <end position="21"/>
    </location>
</feature>
<evidence type="ECO:0000256" key="1">
    <source>
        <dbReference type="SAM" id="SignalP"/>
    </source>
</evidence>
<accession>A0A447MSN6</accession>
<feature type="chain" id="PRO_5019197043" evidence="1">
    <location>
        <begin position="22"/>
        <end position="56"/>
    </location>
</feature>
<name>A0A447MSN6_SALET</name>
<evidence type="ECO:0000313" key="3">
    <source>
        <dbReference type="Proteomes" id="UP000282086"/>
    </source>
</evidence>
<keyword evidence="1" id="KW-0732">Signal</keyword>
<proteinExistence type="predicted"/>
<dbReference type="EMBL" id="LR134140">
    <property type="protein sequence ID" value="VDZ94076.1"/>
    <property type="molecule type" value="Genomic_DNA"/>
</dbReference>
<gene>
    <name evidence="2" type="primary">smvA_5</name>
    <name evidence="2" type="ORF">NCTC129_00147</name>
</gene>
<protein>
    <submittedName>
        <fullName evidence="2">Methyl viologen resistance protein SmvA</fullName>
    </submittedName>
</protein>
<evidence type="ECO:0000313" key="2">
    <source>
        <dbReference type="EMBL" id="VDZ94076.1"/>
    </source>
</evidence>
<sequence length="56" mass="5658">MALLGFSAASALLASTSAIMAAAPAEKAAAAGAIETMAYELGRRTGHCHFRPVVKP</sequence>